<dbReference type="EMBL" id="JAEQNB010000001">
    <property type="protein sequence ID" value="MBL0385543.1"/>
    <property type="molecule type" value="Genomic_DNA"/>
</dbReference>
<dbReference type="SMART" id="SM00530">
    <property type="entry name" value="HTH_XRE"/>
    <property type="match status" value="1"/>
</dbReference>
<dbReference type="InterPro" id="IPR011990">
    <property type="entry name" value="TPR-like_helical_dom_sf"/>
</dbReference>
<dbReference type="Pfam" id="PF01381">
    <property type="entry name" value="HTH_3"/>
    <property type="match status" value="1"/>
</dbReference>
<dbReference type="InterPro" id="IPR001387">
    <property type="entry name" value="Cro/C1-type_HTH"/>
</dbReference>
<organism evidence="3 4">
    <name type="scientific">Tumebacillus amylolyticus</name>
    <dbReference type="NCBI Taxonomy" id="2801339"/>
    <lineage>
        <taxon>Bacteria</taxon>
        <taxon>Bacillati</taxon>
        <taxon>Bacillota</taxon>
        <taxon>Bacilli</taxon>
        <taxon>Bacillales</taxon>
        <taxon>Alicyclobacillaceae</taxon>
        <taxon>Tumebacillus</taxon>
    </lineage>
</organism>
<accession>A0ABS1J796</accession>
<evidence type="ECO:0000313" key="4">
    <source>
        <dbReference type="Proteomes" id="UP000602284"/>
    </source>
</evidence>
<comment type="caution">
    <text evidence="3">The sequence shown here is derived from an EMBL/GenBank/DDBJ whole genome shotgun (WGS) entry which is preliminary data.</text>
</comment>
<dbReference type="CDD" id="cd00093">
    <property type="entry name" value="HTH_XRE"/>
    <property type="match status" value="1"/>
</dbReference>
<evidence type="ECO:0000256" key="1">
    <source>
        <dbReference type="SAM" id="MobiDB-lite"/>
    </source>
</evidence>
<keyword evidence="4" id="KW-1185">Reference proteome</keyword>
<dbReference type="SUPFAM" id="SSF48452">
    <property type="entry name" value="TPR-like"/>
    <property type="match status" value="1"/>
</dbReference>
<proteinExistence type="predicted"/>
<protein>
    <submittedName>
        <fullName evidence="3">Helix-turn-helix transcriptional regulator</fullName>
    </submittedName>
</protein>
<feature type="compositionally biased region" description="Basic and acidic residues" evidence="1">
    <location>
        <begin position="174"/>
        <end position="185"/>
    </location>
</feature>
<dbReference type="Proteomes" id="UP000602284">
    <property type="component" value="Unassembled WGS sequence"/>
</dbReference>
<name>A0ABS1J796_9BACL</name>
<gene>
    <name evidence="3" type="ORF">JJB07_02675</name>
</gene>
<evidence type="ECO:0000313" key="3">
    <source>
        <dbReference type="EMBL" id="MBL0385543.1"/>
    </source>
</evidence>
<dbReference type="Gene3D" id="1.25.40.10">
    <property type="entry name" value="Tetratricopeptide repeat domain"/>
    <property type="match status" value="2"/>
</dbReference>
<dbReference type="InterPro" id="IPR010982">
    <property type="entry name" value="Lambda_DNA-bd_dom_sf"/>
</dbReference>
<dbReference type="PROSITE" id="PS50943">
    <property type="entry name" value="HTH_CROC1"/>
    <property type="match status" value="1"/>
</dbReference>
<dbReference type="SUPFAM" id="SSF47413">
    <property type="entry name" value="lambda repressor-like DNA-binding domains"/>
    <property type="match status" value="1"/>
</dbReference>
<sequence>MPELQLTQMGSRIRIARLQQNLSESDVAQGLCSVEALRRLEEGRGFATVDLIGKLAERLGVAAEDLLEVSETFPSVTPVPMEIGQAYFVRETYRRILEGVELQERDPALGLEARRKLVLVKTEALLRMERTKEALRVLVEAIGAAFGKKTPEDKLYLAKLHVRLGEVYELKADTERLPRPEKPGRNEPSSVTAFLPGSGSSPREEAQVEAYLAYMRGYLLVDKLPHHEAPGLADQLADGLSHVADAMGGAQSMADKLFNMANEVSERDPRLAFNYLTQSKALYRSLNRRQMQTEIVEAMQEVRRKQANPEATLRDVLREVRKGSFGDDDRIRLINSYSNAAEHCFSQQRYEETGVYLQQARSLITVDVLPMFVTRTYYTTQARYMALRGEYEGSIEHAMTAFEKAHEMGFSEEAVSALKLAADAYKKLGEAAKAVDVLRRASDLLAGVESAATQYIHE</sequence>
<reference evidence="3 4" key="1">
    <citation type="submission" date="2021-01" db="EMBL/GenBank/DDBJ databases">
        <title>Tumebacillus sp. strain ITR2 16S ribosomal RNA gene Genome sequencing and assembly.</title>
        <authorList>
            <person name="Kang M."/>
        </authorList>
    </citation>
    <scope>NUCLEOTIDE SEQUENCE [LARGE SCALE GENOMIC DNA]</scope>
    <source>
        <strain evidence="3 4">ITR2</strain>
    </source>
</reference>
<evidence type="ECO:0000259" key="2">
    <source>
        <dbReference type="PROSITE" id="PS50943"/>
    </source>
</evidence>
<feature type="region of interest" description="Disordered" evidence="1">
    <location>
        <begin position="174"/>
        <end position="202"/>
    </location>
</feature>
<dbReference type="RefSeq" id="WP_201630884.1">
    <property type="nucleotide sequence ID" value="NZ_JAEQNB010000001.1"/>
</dbReference>
<feature type="domain" description="HTH cro/C1-type" evidence="2">
    <location>
        <begin position="13"/>
        <end position="66"/>
    </location>
</feature>